<dbReference type="Proteomes" id="UP000009273">
    <property type="component" value="Segment"/>
</dbReference>
<name>G3MBE9_9CAUD</name>
<dbReference type="CDD" id="cd00077">
    <property type="entry name" value="HDc"/>
    <property type="match status" value="1"/>
</dbReference>
<reference evidence="2 3" key="1">
    <citation type="submission" date="2011-09" db="EMBL/GenBank/DDBJ databases">
        <authorList>
            <person name="Pope W.H."/>
            <person name="Pedulla M.L."/>
            <person name="Ford M.E."/>
            <person name="Peebles C.L."/>
            <person name="Hatfull G.H."/>
            <person name="Hendrix R.W."/>
        </authorList>
    </citation>
    <scope>NUCLEOTIDE SEQUENCE [LARGE SCALE GENOMIC DNA]</scope>
    <source>
        <strain evidence="2">G</strain>
    </source>
</reference>
<dbReference type="SUPFAM" id="SSF109604">
    <property type="entry name" value="HD-domain/PDEase-like"/>
    <property type="match status" value="1"/>
</dbReference>
<dbReference type="GeneID" id="18563298"/>
<dbReference type="InterPro" id="IPR003607">
    <property type="entry name" value="HD/PDEase_dom"/>
</dbReference>
<gene>
    <name evidence="2" type="primary">79</name>
    <name evidence="2" type="ORF">G_79</name>
</gene>
<accession>G3MBE9</accession>
<dbReference type="Gene3D" id="1.10.3210.10">
    <property type="entry name" value="Hypothetical protein af1432"/>
    <property type="match status" value="1"/>
</dbReference>
<dbReference type="RefSeq" id="YP_009015390.1">
    <property type="nucleotide sequence ID" value="NC_023719.1"/>
</dbReference>
<sequence>MHISKVNDILDSIKEIDVATYDHLERTAMFTFAIAKELKFESKQMEQAYFAGLLHDIGVLSATNRNKKECAEFGSLMLRFVDDSKFLSDVIKHMHDFYLQEESFNTLLSEIVAVSSEYDELKNVEGLEYDKVFEVLKSKKYQDRILDSFDKVLKKEELI</sequence>
<keyword evidence="3" id="KW-1185">Reference proteome</keyword>
<organism evidence="2 3">
    <name type="scientific">Bacillus phage G</name>
    <dbReference type="NCBI Taxonomy" id="2884420"/>
    <lineage>
        <taxon>Viruses</taxon>
        <taxon>Duplodnaviria</taxon>
        <taxon>Heunggongvirae</taxon>
        <taxon>Uroviricota</taxon>
        <taxon>Caudoviricetes</taxon>
        <taxon>Donellivirus</taxon>
        <taxon>Donellivirus gee</taxon>
    </lineage>
</organism>
<dbReference type="Pfam" id="PF08668">
    <property type="entry name" value="HDOD"/>
    <property type="match status" value="1"/>
</dbReference>
<proteinExistence type="predicted"/>
<dbReference type="InterPro" id="IPR013976">
    <property type="entry name" value="HDOD"/>
</dbReference>
<protein>
    <submittedName>
        <fullName evidence="2">Gp79</fullName>
    </submittedName>
</protein>
<dbReference type="EMBL" id="JN638751">
    <property type="protein sequence ID" value="AEO93350.1"/>
    <property type="molecule type" value="Genomic_DNA"/>
</dbReference>
<feature type="domain" description="HDOD" evidence="1">
    <location>
        <begin position="21"/>
        <end position="75"/>
    </location>
</feature>
<dbReference type="KEGG" id="vg:18563298"/>
<evidence type="ECO:0000259" key="1">
    <source>
        <dbReference type="Pfam" id="PF08668"/>
    </source>
</evidence>
<evidence type="ECO:0000313" key="3">
    <source>
        <dbReference type="Proteomes" id="UP000009273"/>
    </source>
</evidence>
<evidence type="ECO:0000313" key="2">
    <source>
        <dbReference type="EMBL" id="AEO93350.1"/>
    </source>
</evidence>